<dbReference type="Gene3D" id="3.60.60.10">
    <property type="entry name" value="Penicillin V Acylase, Chain A"/>
    <property type="match status" value="1"/>
</dbReference>
<accession>A0A919V921</accession>
<comment type="caution">
    <text evidence="2">The sequence shown here is derived from an EMBL/GenBank/DDBJ whole genome shotgun (WGS) entry which is preliminary data.</text>
</comment>
<evidence type="ECO:0000259" key="1">
    <source>
        <dbReference type="Pfam" id="PF03417"/>
    </source>
</evidence>
<dbReference type="InterPro" id="IPR005079">
    <property type="entry name" value="Peptidase_C45_hydrolase"/>
</dbReference>
<sequence length="327" mass="36104">MSRSLTFQAVDVADGGERWASAAQAAWPHMTPLIPEASRTPQAEREALDLFGRHMPELEPVLHRLATLLDREGGAALLTHTAFKPFFSSCSQTSVAGALLRNYDFHPDQFDPTVALSRFLRPVIGMSDLMWGLLDGMNDAGLAVSLTFGGRFVYGPGFHVMLVVRYLLETCETAEQAWEKLRRLPVATAQNLTLVDAEQALTVHVGPDIEAVRAREVCVTNHQTGRVSDEEEATTGTMRRFATLRNAARDALGTGDPVEATVQALLRPPLYGVKYAQWMGTLYTAAYFPAEGRVSYIWPERRWEQSFARFAPGQVTVSIPMEPPPTS</sequence>
<organism evidence="2 3">
    <name type="scientific">Sinosporangium siamense</name>
    <dbReference type="NCBI Taxonomy" id="1367973"/>
    <lineage>
        <taxon>Bacteria</taxon>
        <taxon>Bacillati</taxon>
        <taxon>Actinomycetota</taxon>
        <taxon>Actinomycetes</taxon>
        <taxon>Streptosporangiales</taxon>
        <taxon>Streptosporangiaceae</taxon>
        <taxon>Sinosporangium</taxon>
    </lineage>
</organism>
<feature type="domain" description="Peptidase C45 hydrolase" evidence="1">
    <location>
        <begin position="98"/>
        <end position="302"/>
    </location>
</feature>
<reference evidence="2" key="1">
    <citation type="submission" date="2021-01" db="EMBL/GenBank/DDBJ databases">
        <title>Whole genome shotgun sequence of Sinosporangium siamense NBRC 109515.</title>
        <authorList>
            <person name="Komaki H."/>
            <person name="Tamura T."/>
        </authorList>
    </citation>
    <scope>NUCLEOTIDE SEQUENCE</scope>
    <source>
        <strain evidence="2">NBRC 109515</strain>
    </source>
</reference>
<evidence type="ECO:0000313" key="2">
    <source>
        <dbReference type="EMBL" id="GII94846.1"/>
    </source>
</evidence>
<dbReference type="AlphaFoldDB" id="A0A919V921"/>
<name>A0A919V921_9ACTN</name>
<dbReference type="InterPro" id="IPR029055">
    <property type="entry name" value="Ntn_hydrolases_N"/>
</dbReference>
<protein>
    <recommendedName>
        <fullName evidence="1">Peptidase C45 hydrolase domain-containing protein</fullName>
    </recommendedName>
</protein>
<keyword evidence="3" id="KW-1185">Reference proteome</keyword>
<dbReference type="NCBIfam" id="NF040521">
    <property type="entry name" value="C45_proenzyme"/>
    <property type="match status" value="1"/>
</dbReference>
<dbReference type="Pfam" id="PF03417">
    <property type="entry name" value="AAT"/>
    <property type="match status" value="1"/>
</dbReference>
<gene>
    <name evidence="2" type="ORF">Ssi02_50770</name>
</gene>
<dbReference type="InterPro" id="IPR047794">
    <property type="entry name" value="C45_proenzyme-like"/>
</dbReference>
<dbReference type="EMBL" id="BOOW01000031">
    <property type="protein sequence ID" value="GII94846.1"/>
    <property type="molecule type" value="Genomic_DNA"/>
</dbReference>
<evidence type="ECO:0000313" key="3">
    <source>
        <dbReference type="Proteomes" id="UP000606172"/>
    </source>
</evidence>
<dbReference type="SUPFAM" id="SSF56235">
    <property type="entry name" value="N-terminal nucleophile aminohydrolases (Ntn hydrolases)"/>
    <property type="match status" value="1"/>
</dbReference>
<dbReference type="RefSeq" id="WP_204029736.1">
    <property type="nucleotide sequence ID" value="NZ_BOOW01000031.1"/>
</dbReference>
<proteinExistence type="predicted"/>
<dbReference type="Proteomes" id="UP000606172">
    <property type="component" value="Unassembled WGS sequence"/>
</dbReference>